<feature type="compositionally biased region" description="Basic and acidic residues" evidence="1">
    <location>
        <begin position="732"/>
        <end position="802"/>
    </location>
</feature>
<dbReference type="WBParaSite" id="Gr19_v10_g13901.t2">
    <property type="protein sequence ID" value="Gr19_v10_g13901.t2"/>
    <property type="gene ID" value="Gr19_v10_g13901"/>
</dbReference>
<reference evidence="3" key="1">
    <citation type="submission" date="2022-11" db="UniProtKB">
        <authorList>
            <consortium name="WormBaseParasite"/>
        </authorList>
    </citation>
    <scope>IDENTIFICATION</scope>
</reference>
<evidence type="ECO:0000313" key="3">
    <source>
        <dbReference type="WBParaSite" id="Gr19_v10_g13901.t2"/>
    </source>
</evidence>
<feature type="region of interest" description="Disordered" evidence="1">
    <location>
        <begin position="672"/>
        <end position="833"/>
    </location>
</feature>
<evidence type="ECO:0000313" key="2">
    <source>
        <dbReference type="Proteomes" id="UP000887572"/>
    </source>
</evidence>
<name>A0A914H3U9_GLORO</name>
<feature type="compositionally biased region" description="Basic and acidic residues" evidence="1">
    <location>
        <begin position="265"/>
        <end position="274"/>
    </location>
</feature>
<organism evidence="2 3">
    <name type="scientific">Globodera rostochiensis</name>
    <name type="common">Golden nematode worm</name>
    <name type="synonym">Heterodera rostochiensis</name>
    <dbReference type="NCBI Taxonomy" id="31243"/>
    <lineage>
        <taxon>Eukaryota</taxon>
        <taxon>Metazoa</taxon>
        <taxon>Ecdysozoa</taxon>
        <taxon>Nematoda</taxon>
        <taxon>Chromadorea</taxon>
        <taxon>Rhabditida</taxon>
        <taxon>Tylenchina</taxon>
        <taxon>Tylenchomorpha</taxon>
        <taxon>Tylenchoidea</taxon>
        <taxon>Heteroderidae</taxon>
        <taxon>Heteroderinae</taxon>
        <taxon>Globodera</taxon>
    </lineage>
</organism>
<feature type="region of interest" description="Disordered" evidence="1">
    <location>
        <begin position="265"/>
        <end position="285"/>
    </location>
</feature>
<dbReference type="InterPro" id="IPR021861">
    <property type="entry name" value="THO_THOC1"/>
</dbReference>
<dbReference type="PANTHER" id="PTHR13265">
    <property type="entry name" value="THO COMPLEX SUBUNIT 1"/>
    <property type="match status" value="1"/>
</dbReference>
<protein>
    <submittedName>
        <fullName evidence="3">THO complex subunit 1</fullName>
    </submittedName>
</protein>
<dbReference type="GO" id="GO:0000445">
    <property type="term" value="C:THO complex part of transcription export complex"/>
    <property type="evidence" value="ECO:0007669"/>
    <property type="project" value="TreeGrafter"/>
</dbReference>
<dbReference type="AlphaFoldDB" id="A0A914H3U9"/>
<dbReference type="GO" id="GO:0006406">
    <property type="term" value="P:mRNA export from nucleus"/>
    <property type="evidence" value="ECO:0007669"/>
    <property type="project" value="TreeGrafter"/>
</dbReference>
<accession>A0A914H3U9</accession>
<evidence type="ECO:0000256" key="1">
    <source>
        <dbReference type="SAM" id="MobiDB-lite"/>
    </source>
</evidence>
<proteinExistence type="predicted"/>
<dbReference type="Proteomes" id="UP000887572">
    <property type="component" value="Unplaced"/>
</dbReference>
<keyword evidence="2" id="KW-1185">Reference proteome</keyword>
<sequence>MEMLKNFTLHDLSKVLQLPDEEFQPSVEPEQRKSLIERFIRSKALKFGGTIPSVVEVNAFVKFVIDAAKQEICSKTITIQVLQDIFDVSTVNCCERLFEIVEDNIDTWKTAFFFDSCKNLVLRMCNDLLKRLSRTVDTTFCGRILILLANFLPFTEKSGLNLTGQFNTLNATTYDREKKEQPFEEVQHNTPIAAAADDDVEVGEIREYRDVTGAISVDYNLYVKFWELQKFFANPNLLFEYNAFKNFHEGLSEILAIFSTNKLERTHTHHKQSEKSPSAPTRMEKNGTSLAAAAAANNDQGGTLPSLRNAKLEPPAEMEMDTSSNDCCPLPVMNNGVTVHDVQVKMEMEIVNDGQGQNDVGTAAAAASDDDDGGPALTCAAAKLDNNSQAAQQHQFFAKYLTSQKLFPLQLADSQFRRYFMLQYLIIANYLLLKVKLKDTFTLTALQEEEVRELSDKCFALLRETHPNGVLFADAVKKVLSRERLWSAWKNEGCPDLITPLLNSQSTTKYAAFKRKALNHFVPGQLDLGNKELSRLWNIQPNNLVACKEMQRKCTPELVQFLEEALDEMDPEQQVDEQYQSVNDETYQWTASRFLLLTSDQYLTCNVQDSSRMPTTTTISTAFFLRKTIQMTAENVPTLKERAEQILSAIKKRENAERARLAAEAKELEKLEKKAAATAAKHVEEDEQQPQQQQQQQRKKDGANTNNGGSARGDEAAMPATKSGRSAAADTAAERKRERGTSGDTATEREKKKGSGDIPAEKEKKRGSARGGETKDTKRAKEQPEEETKRKRRRETEEDTQRKRGGGGSSREADEEIQRKRGREADDETQRKRVRISRDRLIIAISDRSVSVHKKGAQSPDAEEGIKGGNGAKLILARISRGRICVIWLRDL</sequence>
<dbReference type="Pfam" id="PF11957">
    <property type="entry name" value="efThoc1"/>
    <property type="match status" value="1"/>
</dbReference>
<dbReference type="PANTHER" id="PTHR13265:SF0">
    <property type="entry name" value="HPR1"/>
    <property type="match status" value="1"/>
</dbReference>